<dbReference type="FunFam" id="3.60.10.10:FF:000011">
    <property type="entry name" value="Type II inositol polyphosphate 5-phosphatase 15"/>
    <property type="match status" value="1"/>
</dbReference>
<comment type="cofactor">
    <cofactor evidence="1">
        <name>Mg(2+)</name>
        <dbReference type="ChEBI" id="CHEBI:18420"/>
    </cofactor>
</comment>
<dbReference type="Gene3D" id="3.60.10.10">
    <property type="entry name" value="Endonuclease/exonuclease/phosphatase"/>
    <property type="match status" value="1"/>
</dbReference>
<evidence type="ECO:0000259" key="10">
    <source>
        <dbReference type="SMART" id="SM00128"/>
    </source>
</evidence>
<dbReference type="GO" id="GO:0004439">
    <property type="term" value="F:phosphatidylinositol-4,5-bisphosphate 5-phosphatase activity"/>
    <property type="evidence" value="ECO:0007669"/>
    <property type="project" value="TreeGrafter"/>
</dbReference>
<sequence>MGSRENKSTLPPLIDFGDDAETATPSSACTNPFDHTFLSPLQDVVSALEPPHGSAPGNFATQIHTQQWDTPRPTTESSWFDQWDWTSQSSNKSNVLKRKDGDLFASNEIYSGTKSDSHVRSFGYKDFLSDNSSGSVSYPQMDLLSSPEVTSSRRILDSVTSPCVSSQSNHSPLPARTSLDALHSMPSHSTLLDEEIFLDNSHLPDDFQGSCYTDSQKFSPPSISNLSQDSSPCTSGTITNDFRSFNSGEFEKNFASVLTTSDKWEQSQTTCDSRNEGVSENSCASEGFTSVPLCEDNGFNEFQSSQNNQCAGQDSKNLQQNTVWSHGTHTYAPGKGGLKEFRAADSLRVCYKGSERDEDRLVAFELRPQPFKQSSLQRSGALACTERCLWLACDQHLIMWDIPDSFHSGCDGKGNICGDEDAAGYHKVSHGFSTTCLFADTGNGIMWSGHKDGKVRAWPISLEQDKSMPILTWQAHQTPIFAIVISSYGELWTGSDSGSLRVWPREALSHAFASSKVSELDAASNLAISYIDLKSQGWASGISSLLTIDIRFLIAEHSQCRVWSGGSYLLAVWDARTKEVLKVFGSNAEAEFISPKVSPVRESGRIEEVKVIANRSVKREKNQGPLSFFQRSRNAVFGAADAVLRVAVGQSIDDSKKMEAVVSALDGSVWIGYADGHLGQWDSSISWLADHRYSSSAIRCIYAFGSRIFVGYADGVVHILDVTTGKFLGRWRAHKSSIAKLGVCHNHLFTLADNGCLRGWLITSPSVLDKSLRCRLTAKEGTYLRQENIKLLACTWNVSQEKASLKSLDSWLGKGSMEASIVVIGLQEVEMGAGALAMAAARETVGLAGSDIGQWWLVNIEEVLLKKKSFSRVGSRQLAGLLIGVWVTEEIFPYIGNVEVSAVACGFGRAFGNKGAVAVKMLLFRRTICIINCHFAAHMDGVAKRNADFDHIYHRMSFRRPSGLSVAATSMAASAVQIIRGNSMRSESSSSEQFDNLLDKDIDSGEPAGDTSELSEAELLIWVGDFNYRLADVSYTEAVDLVRLENWEELLKKDQLRLEMKAGRVFQGMREAYIMFQPTYKFDKGSKFGYDSSDKKRIPAWCDRVLYRDSFESKDVVQKVGCSHPIAVSASRYDSCLGAIESDHKPVSCLLDVQIAVVNEAARRWEYGRFLRTNEEALAEQKQINSIPNIVIHTNDLVLVNKARSILKITNESTKEIGFFSIHSEGEHFGSFPNNQAIKQKELASSALPLWLQVLPSSGIIHPTQTIEVAVQYASSENDLGPELALNSGSCKTAVLLVNVKGCMSSLSNQYRVTIHHTS</sequence>
<dbReference type="SMART" id="SM00320">
    <property type="entry name" value="WD40"/>
    <property type="match status" value="4"/>
</dbReference>
<keyword evidence="7" id="KW-0460">Magnesium</keyword>
<dbReference type="Pfam" id="PF23754">
    <property type="entry name" value="Beta-prop_IP5PC_F"/>
    <property type="match status" value="1"/>
</dbReference>
<protein>
    <recommendedName>
        <fullName evidence="10">Inositol polyphosphate-related phosphatase domain-containing protein</fullName>
    </recommendedName>
</protein>
<dbReference type="GO" id="GO:0046872">
    <property type="term" value="F:metal ion binding"/>
    <property type="evidence" value="ECO:0007669"/>
    <property type="project" value="UniProtKB-KW"/>
</dbReference>
<gene>
    <name evidence="11" type="ORF">KP509_16G012900</name>
</gene>
<accession>A0A8T2SXM2</accession>
<dbReference type="InterPro" id="IPR036322">
    <property type="entry name" value="WD40_repeat_dom_sf"/>
</dbReference>
<evidence type="ECO:0000256" key="9">
    <source>
        <dbReference type="SAM" id="MobiDB-lite"/>
    </source>
</evidence>
<organism evidence="11 12">
    <name type="scientific">Ceratopteris richardii</name>
    <name type="common">Triangle waterfern</name>
    <dbReference type="NCBI Taxonomy" id="49495"/>
    <lineage>
        <taxon>Eukaryota</taxon>
        <taxon>Viridiplantae</taxon>
        <taxon>Streptophyta</taxon>
        <taxon>Embryophyta</taxon>
        <taxon>Tracheophyta</taxon>
        <taxon>Polypodiopsida</taxon>
        <taxon>Polypodiidae</taxon>
        <taxon>Polypodiales</taxon>
        <taxon>Pteridineae</taxon>
        <taxon>Pteridaceae</taxon>
        <taxon>Parkerioideae</taxon>
        <taxon>Ceratopteris</taxon>
    </lineage>
</organism>
<dbReference type="InterPro" id="IPR036691">
    <property type="entry name" value="Endo/exonu/phosph_ase_sf"/>
</dbReference>
<evidence type="ECO:0000256" key="7">
    <source>
        <dbReference type="ARBA" id="ARBA00022842"/>
    </source>
</evidence>
<dbReference type="InterPro" id="IPR046985">
    <property type="entry name" value="IP5"/>
</dbReference>
<comment type="caution">
    <text evidence="11">The sequence shown here is derived from an EMBL/GenBank/DDBJ whole genome shotgun (WGS) entry which is preliminary data.</text>
</comment>
<feature type="region of interest" description="Disordered" evidence="9">
    <location>
        <begin position="1"/>
        <end position="24"/>
    </location>
</feature>
<evidence type="ECO:0000256" key="8">
    <source>
        <dbReference type="ARBA" id="ARBA00022843"/>
    </source>
</evidence>
<dbReference type="SUPFAM" id="SSF50978">
    <property type="entry name" value="WD40 repeat-like"/>
    <property type="match status" value="1"/>
</dbReference>
<evidence type="ECO:0000313" key="12">
    <source>
        <dbReference type="Proteomes" id="UP000825935"/>
    </source>
</evidence>
<keyword evidence="8" id="KW-0832">Ubl conjugation</keyword>
<name>A0A8T2SXM2_CERRI</name>
<dbReference type="GO" id="GO:0009846">
    <property type="term" value="P:pollen germination"/>
    <property type="evidence" value="ECO:0007669"/>
    <property type="project" value="UniProtKB-ARBA"/>
</dbReference>
<dbReference type="PANTHER" id="PTHR11200:SF300">
    <property type="entry name" value="TYPE II INOSITOL 1,4,5-TRISPHOSPHATE 5-PHOSPHATASE"/>
    <property type="match status" value="1"/>
</dbReference>
<dbReference type="Pfam" id="PF23755">
    <property type="entry name" value="Ig-like_IP5PC_F"/>
    <property type="match status" value="1"/>
</dbReference>
<dbReference type="InterPro" id="IPR015943">
    <property type="entry name" value="WD40/YVTN_repeat-like_dom_sf"/>
</dbReference>
<dbReference type="EMBL" id="CM035421">
    <property type="protein sequence ID" value="KAH7387259.1"/>
    <property type="molecule type" value="Genomic_DNA"/>
</dbReference>
<evidence type="ECO:0000256" key="3">
    <source>
        <dbReference type="ARBA" id="ARBA00022499"/>
    </source>
</evidence>
<evidence type="ECO:0000256" key="1">
    <source>
        <dbReference type="ARBA" id="ARBA00001946"/>
    </source>
</evidence>
<dbReference type="InterPro" id="IPR001680">
    <property type="entry name" value="WD40_rpt"/>
</dbReference>
<dbReference type="SMART" id="SM00128">
    <property type="entry name" value="IPPc"/>
    <property type="match status" value="1"/>
</dbReference>
<evidence type="ECO:0000256" key="6">
    <source>
        <dbReference type="ARBA" id="ARBA00022801"/>
    </source>
</evidence>
<evidence type="ECO:0000313" key="11">
    <source>
        <dbReference type="EMBL" id="KAH7387260.1"/>
    </source>
</evidence>
<dbReference type="Gene3D" id="2.130.10.10">
    <property type="entry name" value="YVTN repeat-like/Quinoprotein amine dehydrogenase"/>
    <property type="match status" value="2"/>
</dbReference>
<dbReference type="Proteomes" id="UP000825935">
    <property type="component" value="Chromosome 16"/>
</dbReference>
<dbReference type="InterPro" id="IPR000300">
    <property type="entry name" value="IPPc"/>
</dbReference>
<evidence type="ECO:0000256" key="4">
    <source>
        <dbReference type="ARBA" id="ARBA00022723"/>
    </source>
</evidence>
<keyword evidence="12" id="KW-1185">Reference proteome</keyword>
<dbReference type="Pfam" id="PF22669">
    <property type="entry name" value="Exo_endo_phos2"/>
    <property type="match status" value="1"/>
</dbReference>
<comment type="similarity">
    <text evidence="2">Belongs to the inositol polyphosphate 5-phosphatase family.</text>
</comment>
<keyword evidence="4" id="KW-0479">Metal-binding</keyword>
<proteinExistence type="inferred from homology"/>
<keyword evidence="5" id="KW-0677">Repeat</keyword>
<evidence type="ECO:0000256" key="5">
    <source>
        <dbReference type="ARBA" id="ARBA00022737"/>
    </source>
</evidence>
<evidence type="ECO:0000256" key="2">
    <source>
        <dbReference type="ARBA" id="ARBA00010768"/>
    </source>
</evidence>
<dbReference type="OrthoDB" id="1925875at2759"/>
<reference evidence="11" key="1">
    <citation type="submission" date="2021-08" db="EMBL/GenBank/DDBJ databases">
        <title>WGS assembly of Ceratopteris richardii.</title>
        <authorList>
            <person name="Marchant D.B."/>
            <person name="Chen G."/>
            <person name="Jenkins J."/>
            <person name="Shu S."/>
            <person name="Leebens-Mack J."/>
            <person name="Grimwood J."/>
            <person name="Schmutz J."/>
            <person name="Soltis P."/>
            <person name="Soltis D."/>
            <person name="Chen Z.-H."/>
        </authorList>
    </citation>
    <scope>NUCLEOTIDE SEQUENCE</scope>
    <source>
        <strain evidence="11">Whitten #5841</strain>
        <tissue evidence="11">Leaf</tissue>
    </source>
</reference>
<dbReference type="InterPro" id="IPR056454">
    <property type="entry name" value="Beta-prop_IP5PC_F"/>
</dbReference>
<dbReference type="SUPFAM" id="SSF56219">
    <property type="entry name" value="DNase I-like"/>
    <property type="match status" value="1"/>
</dbReference>
<keyword evidence="3" id="KW-1017">Isopeptide bond</keyword>
<dbReference type="InterPro" id="IPR056455">
    <property type="entry name" value="Ig-like_IP5PC_F"/>
</dbReference>
<dbReference type="PANTHER" id="PTHR11200">
    <property type="entry name" value="INOSITOL 5-PHOSPHATASE"/>
    <property type="match status" value="1"/>
</dbReference>
<dbReference type="OMA" id="DHTRAKV"/>
<keyword evidence="6" id="KW-0378">Hydrolase</keyword>
<feature type="domain" description="Inositol polyphosphate-related phosphatase" evidence="10">
    <location>
        <begin position="787"/>
        <end position="1159"/>
    </location>
</feature>
<dbReference type="EMBL" id="CM035421">
    <property type="protein sequence ID" value="KAH7387260.1"/>
    <property type="molecule type" value="Genomic_DNA"/>
</dbReference>
<dbReference type="GO" id="GO:0046856">
    <property type="term" value="P:phosphatidylinositol dephosphorylation"/>
    <property type="evidence" value="ECO:0007669"/>
    <property type="project" value="InterPro"/>
</dbReference>